<evidence type="ECO:0008006" key="4">
    <source>
        <dbReference type="Google" id="ProtNLM"/>
    </source>
</evidence>
<keyword evidence="1" id="KW-0472">Membrane</keyword>
<dbReference type="Proteomes" id="UP000517916">
    <property type="component" value="Unassembled WGS sequence"/>
</dbReference>
<protein>
    <recommendedName>
        <fullName evidence="4">DUF4267 domain-containing protein</fullName>
    </recommendedName>
</protein>
<keyword evidence="1" id="KW-1133">Transmembrane helix</keyword>
<evidence type="ECO:0000313" key="3">
    <source>
        <dbReference type="Proteomes" id="UP000517916"/>
    </source>
</evidence>
<keyword evidence="3" id="KW-1185">Reference proteome</keyword>
<reference evidence="2 3" key="1">
    <citation type="submission" date="2020-08" db="EMBL/GenBank/DDBJ databases">
        <title>Genomic Encyclopedia of Archaeal and Bacterial Type Strains, Phase II (KMG-II): from individual species to whole genera.</title>
        <authorList>
            <person name="Goeker M."/>
        </authorList>
    </citation>
    <scope>NUCLEOTIDE SEQUENCE [LARGE SCALE GENOMIC DNA]</scope>
    <source>
        <strain evidence="2 3">DSM 43850</strain>
    </source>
</reference>
<dbReference type="InterPro" id="IPR025363">
    <property type="entry name" value="DUF4267"/>
</dbReference>
<evidence type="ECO:0000256" key="1">
    <source>
        <dbReference type="SAM" id="Phobius"/>
    </source>
</evidence>
<dbReference type="Pfam" id="PF14087">
    <property type="entry name" value="DUF4267"/>
    <property type="match status" value="1"/>
</dbReference>
<feature type="transmembrane region" description="Helical" evidence="1">
    <location>
        <begin position="46"/>
        <end position="67"/>
    </location>
</feature>
<feature type="transmembrane region" description="Helical" evidence="1">
    <location>
        <begin position="73"/>
        <end position="94"/>
    </location>
</feature>
<organism evidence="2 3">
    <name type="scientific">Kutzneria viridogrisea</name>
    <dbReference type="NCBI Taxonomy" id="47990"/>
    <lineage>
        <taxon>Bacteria</taxon>
        <taxon>Bacillati</taxon>
        <taxon>Actinomycetota</taxon>
        <taxon>Actinomycetes</taxon>
        <taxon>Pseudonocardiales</taxon>
        <taxon>Pseudonocardiaceae</taxon>
        <taxon>Kutzneria</taxon>
    </lineage>
</organism>
<gene>
    <name evidence="2" type="ORF">BC739_002384</name>
</gene>
<proteinExistence type="predicted"/>
<keyword evidence="1" id="KW-0812">Transmembrane</keyword>
<feature type="transmembrane region" description="Helical" evidence="1">
    <location>
        <begin position="101"/>
        <end position="122"/>
    </location>
</feature>
<evidence type="ECO:0000313" key="2">
    <source>
        <dbReference type="EMBL" id="MBA8925185.1"/>
    </source>
</evidence>
<accession>A0ABR6BEI0</accession>
<comment type="caution">
    <text evidence="2">The sequence shown here is derived from an EMBL/GenBank/DDBJ whole genome shotgun (WGS) entry which is preliminary data.</text>
</comment>
<feature type="transmembrane region" description="Helical" evidence="1">
    <location>
        <begin position="6"/>
        <end position="25"/>
    </location>
</feature>
<dbReference type="RefSeq" id="WP_025359883.1">
    <property type="nucleotide sequence ID" value="NZ_BAAABQ010000006.1"/>
</dbReference>
<sequence>MTYVAIALAVVLGMGIIVLGARYLLAPEGSARGLGLRSLPTGPVMAWLNLKGVRDIVCGLALLVILATGQLQVLGWFVLAAALIAVVDALVVLWHGGKRRFAYGLHGGTAGAMAVVSVGLLLS</sequence>
<dbReference type="EMBL" id="JACJID010000002">
    <property type="protein sequence ID" value="MBA8925185.1"/>
    <property type="molecule type" value="Genomic_DNA"/>
</dbReference>
<name>A0ABR6BEI0_9PSEU</name>